<organism evidence="2 3">
    <name type="scientific">Streptomyces bauhiniae</name>
    <dbReference type="NCBI Taxonomy" id="2340725"/>
    <lineage>
        <taxon>Bacteria</taxon>
        <taxon>Bacillati</taxon>
        <taxon>Actinomycetota</taxon>
        <taxon>Actinomycetes</taxon>
        <taxon>Kitasatosporales</taxon>
        <taxon>Streptomycetaceae</taxon>
        <taxon>Streptomyces</taxon>
    </lineage>
</organism>
<evidence type="ECO:0000313" key="3">
    <source>
        <dbReference type="Proteomes" id="UP000298159"/>
    </source>
</evidence>
<keyword evidence="1" id="KW-1133">Transmembrane helix</keyword>
<dbReference type="RefSeq" id="WP_135788924.1">
    <property type="nucleotide sequence ID" value="NZ_SRRT01000013.1"/>
</dbReference>
<dbReference type="EMBL" id="SRRT01000013">
    <property type="protein sequence ID" value="TGN72278.1"/>
    <property type="molecule type" value="Genomic_DNA"/>
</dbReference>
<gene>
    <name evidence="2" type="ORF">E5083_30580</name>
</gene>
<feature type="transmembrane region" description="Helical" evidence="1">
    <location>
        <begin position="39"/>
        <end position="59"/>
    </location>
</feature>
<protein>
    <submittedName>
        <fullName evidence="2">Uncharacterized protein</fullName>
    </submittedName>
</protein>
<comment type="caution">
    <text evidence="2">The sequence shown here is derived from an EMBL/GenBank/DDBJ whole genome shotgun (WGS) entry which is preliminary data.</text>
</comment>
<dbReference type="GeneID" id="95451919"/>
<evidence type="ECO:0000256" key="1">
    <source>
        <dbReference type="SAM" id="Phobius"/>
    </source>
</evidence>
<name>A0A4Z1CTT6_9ACTN</name>
<evidence type="ECO:0000313" key="2">
    <source>
        <dbReference type="EMBL" id="TGN72278.1"/>
    </source>
</evidence>
<sequence length="109" mass="11076">MSQFLQTLHDVTTLAADEPVIPGFTPSLPGELQNPTGKILGWTAGGGLALAVLGGLTGWACVAIGHNTERGQLAARGKSAIVWSVVAAVGIGVTSGLVWGFYTMTQGGK</sequence>
<dbReference type="AlphaFoldDB" id="A0A4Z1CTT6"/>
<keyword evidence="1" id="KW-0812">Transmembrane</keyword>
<proteinExistence type="predicted"/>
<feature type="transmembrane region" description="Helical" evidence="1">
    <location>
        <begin position="80"/>
        <end position="102"/>
    </location>
</feature>
<dbReference type="Proteomes" id="UP000298159">
    <property type="component" value="Unassembled WGS sequence"/>
</dbReference>
<reference evidence="2 3" key="1">
    <citation type="submission" date="2019-04" db="EMBL/GenBank/DDBJ databases">
        <title>Streptomyces sp. nov. Bv016 isolated from bark of Buahinia variegata.</title>
        <authorList>
            <person name="Kanchanasin P."/>
            <person name="Tanasupawat S."/>
            <person name="Yuki M."/>
            <person name="Kudo T."/>
        </authorList>
    </citation>
    <scope>NUCLEOTIDE SEQUENCE [LARGE SCALE GENOMIC DNA]</scope>
    <source>
        <strain evidence="2 3">Bv016</strain>
    </source>
</reference>
<keyword evidence="1" id="KW-0472">Membrane</keyword>
<accession>A0A4Z1CTT6</accession>
<keyword evidence="3" id="KW-1185">Reference proteome</keyword>